<keyword evidence="3" id="KW-1185">Reference proteome</keyword>
<name>M0AI13_9EURY</name>
<reference evidence="2 3" key="1">
    <citation type="journal article" date="2014" name="PLoS Genet.">
        <title>Phylogenetically driven sequencing of extremely halophilic archaea reveals strategies for static and dynamic osmo-response.</title>
        <authorList>
            <person name="Becker E.A."/>
            <person name="Seitzer P.M."/>
            <person name="Tritt A."/>
            <person name="Larsen D."/>
            <person name="Krusor M."/>
            <person name="Yao A.I."/>
            <person name="Wu D."/>
            <person name="Madern D."/>
            <person name="Eisen J.A."/>
            <person name="Darling A.E."/>
            <person name="Facciotti M.T."/>
        </authorList>
    </citation>
    <scope>NUCLEOTIDE SEQUENCE [LARGE SCALE GENOMIC DNA]</scope>
    <source>
        <strain evidence="2 3">JCM 10990</strain>
    </source>
</reference>
<proteinExistence type="predicted"/>
<keyword evidence="1" id="KW-1133">Transmembrane helix</keyword>
<feature type="transmembrane region" description="Helical" evidence="1">
    <location>
        <begin position="6"/>
        <end position="28"/>
    </location>
</feature>
<dbReference type="AlphaFoldDB" id="M0AI13"/>
<accession>M0AI13</accession>
<protein>
    <submittedName>
        <fullName evidence="2">Uncharacterized protein</fullName>
    </submittedName>
</protein>
<dbReference type="RefSeq" id="WP_006168001.1">
    <property type="nucleotide sequence ID" value="NZ_AOIN01000067.1"/>
</dbReference>
<organism evidence="2 3">
    <name type="scientific">Natrialba chahannaoensis JCM 10990</name>
    <dbReference type="NCBI Taxonomy" id="1227492"/>
    <lineage>
        <taxon>Archaea</taxon>
        <taxon>Methanobacteriati</taxon>
        <taxon>Methanobacteriota</taxon>
        <taxon>Stenosarchaea group</taxon>
        <taxon>Halobacteria</taxon>
        <taxon>Halobacteriales</taxon>
        <taxon>Natrialbaceae</taxon>
        <taxon>Natrialba</taxon>
    </lineage>
</organism>
<evidence type="ECO:0000256" key="1">
    <source>
        <dbReference type="SAM" id="Phobius"/>
    </source>
</evidence>
<evidence type="ECO:0000313" key="3">
    <source>
        <dbReference type="Proteomes" id="UP000011693"/>
    </source>
</evidence>
<keyword evidence="1" id="KW-0812">Transmembrane</keyword>
<keyword evidence="1" id="KW-0472">Membrane</keyword>
<evidence type="ECO:0000313" key="2">
    <source>
        <dbReference type="EMBL" id="ELY97522.1"/>
    </source>
</evidence>
<comment type="caution">
    <text evidence="2">The sequence shown here is derived from an EMBL/GenBank/DDBJ whole genome shotgun (WGS) entry which is preliminary data.</text>
</comment>
<dbReference type="STRING" id="1227492.C482_12904"/>
<sequence>MFGTGLPTGTVLAVAVMALLPVAMYLLYRVDKRRGDGHVTILGRR</sequence>
<dbReference type="EMBL" id="AOIN01000067">
    <property type="protein sequence ID" value="ELY97522.1"/>
    <property type="molecule type" value="Genomic_DNA"/>
</dbReference>
<dbReference type="Proteomes" id="UP000011693">
    <property type="component" value="Unassembled WGS sequence"/>
</dbReference>
<dbReference type="PATRIC" id="fig|1227492.4.peg.2549"/>
<gene>
    <name evidence="2" type="ORF">C482_12904</name>
</gene>